<dbReference type="Proteomes" id="UP001497512">
    <property type="component" value="Chromosome 3"/>
</dbReference>
<proteinExistence type="predicted"/>
<organism evidence="1 2">
    <name type="scientific">Sphagnum troendelagicum</name>
    <dbReference type="NCBI Taxonomy" id="128251"/>
    <lineage>
        <taxon>Eukaryota</taxon>
        <taxon>Viridiplantae</taxon>
        <taxon>Streptophyta</taxon>
        <taxon>Embryophyta</taxon>
        <taxon>Bryophyta</taxon>
        <taxon>Sphagnophytina</taxon>
        <taxon>Sphagnopsida</taxon>
        <taxon>Sphagnales</taxon>
        <taxon>Sphagnaceae</taxon>
        <taxon>Sphagnum</taxon>
    </lineage>
</organism>
<protein>
    <submittedName>
        <fullName evidence="1">Uncharacterized protein</fullName>
    </submittedName>
</protein>
<accession>A0ABP0UGX5</accession>
<reference evidence="1" key="1">
    <citation type="submission" date="2024-02" db="EMBL/GenBank/DDBJ databases">
        <authorList>
            <consortium name="ELIXIR-Norway"/>
            <consortium name="Elixir Norway"/>
        </authorList>
    </citation>
    <scope>NUCLEOTIDE SEQUENCE</scope>
</reference>
<keyword evidence="2" id="KW-1185">Reference proteome</keyword>
<sequence length="83" mass="8987">MVIVEVQEIVIFFKDGLSKENKWPGDVEAVGRPPFVPNTEVGIPSLLSRGAFHEAVLGGFRESLVTALAGGRDSHDLEPSTIR</sequence>
<dbReference type="EMBL" id="OZ019895">
    <property type="protein sequence ID" value="CAK9220078.1"/>
    <property type="molecule type" value="Genomic_DNA"/>
</dbReference>
<evidence type="ECO:0000313" key="1">
    <source>
        <dbReference type="EMBL" id="CAK9220078.1"/>
    </source>
</evidence>
<evidence type="ECO:0000313" key="2">
    <source>
        <dbReference type="Proteomes" id="UP001497512"/>
    </source>
</evidence>
<name>A0ABP0UGX5_9BRYO</name>
<gene>
    <name evidence="1" type="ORF">CSSPTR1EN2_LOCUS15147</name>
</gene>